<feature type="compositionally biased region" description="Basic and acidic residues" evidence="4">
    <location>
        <begin position="470"/>
        <end position="483"/>
    </location>
</feature>
<protein>
    <submittedName>
        <fullName evidence="6">Caspase recruitment domain family member 9</fullName>
    </submittedName>
</protein>
<dbReference type="EMBL" id="AFYH01007978">
    <property type="status" value="NOT_ANNOTATED_CDS"/>
    <property type="molecule type" value="Genomic_DNA"/>
</dbReference>
<evidence type="ECO:0000256" key="4">
    <source>
        <dbReference type="SAM" id="MobiDB-lite"/>
    </source>
</evidence>
<dbReference type="HOGENOM" id="CLU_038057_1_0_1"/>
<dbReference type="GO" id="GO:0005737">
    <property type="term" value="C:cytoplasm"/>
    <property type="evidence" value="ECO:0007669"/>
    <property type="project" value="TreeGrafter"/>
</dbReference>
<dbReference type="FunFam" id="1.10.533.10:FF:000003">
    <property type="entry name" value="Caspase recruitment domain family, member 11"/>
    <property type="match status" value="1"/>
</dbReference>
<evidence type="ECO:0000259" key="5">
    <source>
        <dbReference type="PROSITE" id="PS50209"/>
    </source>
</evidence>
<keyword evidence="7" id="KW-1185">Reference proteome</keyword>
<evidence type="ECO:0000256" key="1">
    <source>
        <dbReference type="ARBA" id="ARBA00022553"/>
    </source>
</evidence>
<dbReference type="Proteomes" id="UP000008672">
    <property type="component" value="Unassembled WGS sequence"/>
</dbReference>
<gene>
    <name evidence="6" type="primary">CARD9</name>
</gene>
<dbReference type="InterPro" id="IPR011029">
    <property type="entry name" value="DEATH-like_dom_sf"/>
</dbReference>
<dbReference type="PROSITE" id="PS50209">
    <property type="entry name" value="CARD"/>
    <property type="match status" value="1"/>
</dbReference>
<reference evidence="7" key="1">
    <citation type="submission" date="2011-08" db="EMBL/GenBank/DDBJ databases">
        <title>The draft genome of Latimeria chalumnae.</title>
        <authorList>
            <person name="Di Palma F."/>
            <person name="Alfoldi J."/>
            <person name="Johnson J."/>
            <person name="Berlin A."/>
            <person name="Gnerre S."/>
            <person name="Jaffe D."/>
            <person name="MacCallum I."/>
            <person name="Young S."/>
            <person name="Walker B.J."/>
            <person name="Lander E."/>
            <person name="Lindblad-Toh K."/>
        </authorList>
    </citation>
    <scope>NUCLEOTIDE SEQUENCE [LARGE SCALE GENOMIC DNA]</scope>
    <source>
        <strain evidence="7">Wild caught</strain>
    </source>
</reference>
<dbReference type="EMBL" id="AFYH01007976">
    <property type="status" value="NOT_ANNOTATED_CDS"/>
    <property type="molecule type" value="Genomic_DNA"/>
</dbReference>
<dbReference type="EMBL" id="AFYH01007977">
    <property type="status" value="NOT_ANNOTATED_CDS"/>
    <property type="molecule type" value="Genomic_DNA"/>
</dbReference>
<feature type="domain" description="CARD" evidence="5">
    <location>
        <begin position="23"/>
        <end position="115"/>
    </location>
</feature>
<dbReference type="GO" id="GO:0042981">
    <property type="term" value="P:regulation of apoptotic process"/>
    <property type="evidence" value="ECO:0007669"/>
    <property type="project" value="InterPro"/>
</dbReference>
<evidence type="ECO:0000256" key="3">
    <source>
        <dbReference type="SAM" id="Coils"/>
    </source>
</evidence>
<dbReference type="OrthoDB" id="8868836at2759"/>
<proteinExistence type="predicted"/>
<feature type="coiled-coil region" evidence="3">
    <location>
        <begin position="140"/>
        <end position="298"/>
    </location>
</feature>
<dbReference type="GeneTree" id="ENSGT00940000160570"/>
<feature type="region of interest" description="Disordered" evidence="4">
    <location>
        <begin position="445"/>
        <end position="567"/>
    </location>
</feature>
<dbReference type="Bgee" id="ENSLACG00000017705">
    <property type="expression patterns" value="Expressed in pelvic fin"/>
</dbReference>
<dbReference type="STRING" id="7897.ENSLACP00000020146"/>
<dbReference type="InterPro" id="IPR001315">
    <property type="entry name" value="CARD"/>
</dbReference>
<dbReference type="PANTHER" id="PTHR14559:SF3">
    <property type="entry name" value="CASPASE RECRUITMENT DOMAIN-CONTAINING PROTEIN 9"/>
    <property type="match status" value="1"/>
</dbReference>
<dbReference type="FunCoup" id="H3BE25">
    <property type="interactions" value="348"/>
</dbReference>
<reference evidence="6" key="2">
    <citation type="submission" date="2025-08" db="UniProtKB">
        <authorList>
            <consortium name="Ensembl"/>
        </authorList>
    </citation>
    <scope>IDENTIFICATION</scope>
</reference>
<dbReference type="GO" id="GO:0050700">
    <property type="term" value="F:CARD domain binding"/>
    <property type="evidence" value="ECO:0007669"/>
    <property type="project" value="TreeGrafter"/>
</dbReference>
<keyword evidence="2 3" id="KW-0175">Coiled coil</keyword>
<dbReference type="SUPFAM" id="SSF47986">
    <property type="entry name" value="DEATH domain"/>
    <property type="match status" value="1"/>
</dbReference>
<keyword evidence="1" id="KW-0597">Phosphoprotein</keyword>
<dbReference type="PANTHER" id="PTHR14559">
    <property type="entry name" value="CASPASE RECRUITMENT DOMAIN FAMILY"/>
    <property type="match status" value="1"/>
</dbReference>
<dbReference type="OMA" id="HEVDWEN"/>
<organism evidence="6 7">
    <name type="scientific">Latimeria chalumnae</name>
    <name type="common">Coelacanth</name>
    <dbReference type="NCBI Taxonomy" id="7897"/>
    <lineage>
        <taxon>Eukaryota</taxon>
        <taxon>Metazoa</taxon>
        <taxon>Chordata</taxon>
        <taxon>Craniata</taxon>
        <taxon>Vertebrata</taxon>
        <taxon>Euteleostomi</taxon>
        <taxon>Coelacanthiformes</taxon>
        <taxon>Coelacanthidae</taxon>
        <taxon>Latimeria</taxon>
    </lineage>
</organism>
<dbReference type="InParanoid" id="H3BE25"/>
<dbReference type="eggNOG" id="ENOG502R00K">
    <property type="taxonomic scope" value="Eukaryota"/>
</dbReference>
<evidence type="ECO:0000256" key="2">
    <source>
        <dbReference type="ARBA" id="ARBA00023054"/>
    </source>
</evidence>
<sequence length="567" mass="67505">MLRREAHDFQYFTMSALSDLDGDDEECWNSLERFRVKLISVIEPSRITPYLRQCKVMNHDDEEQLYSDPSLVLRKRRVGVLLDMLQRTGHKGYVAFLESLELYYPDLYKKLTGKDPSRVFSMIIDTAGESSLGQLLMNEVMKLQQVIQEEKHKIRELNQQLNAKEDIIKQLQVKDNELRKHQERFRKMKEERDNFSEELKKCKDENYELALRLARLSEEKNTALMKNRDLQLEIEKLKHNLMKAEDDCKVERKHTMKLKHAMEQRPSQEVIWEVRRENDLLKAQIQELQSSMQVTKEDSSEKNKMYIQILEDDRRLALEEHQEKVNTIYTLRKEFRQAEELRDKYMEEKEVFELQCMNLKKDSKMYKERIEAILQQMEEVTAERDQALRTREQFHLQYSKSLVDKDMYRKQIQELGEKYDELQIQLFKTEGQLLALETKLKRVNLEPPTPTSDVDDISPRSSQDLFNPRIPDDVQNVKKDQPKSDLPYGRQDSWMKEAELPKSTENRDDFFKNDGPSNGKPHRQERRFHISFDHRRKRALRLRNDTGQEGVDCENTTGSDNTDTEGT</sequence>
<evidence type="ECO:0000313" key="7">
    <source>
        <dbReference type="Proteomes" id="UP000008672"/>
    </source>
</evidence>
<dbReference type="Ensembl" id="ENSLACT00000020284.2">
    <property type="protein sequence ID" value="ENSLACP00000020146.2"/>
    <property type="gene ID" value="ENSLACG00000017705.2"/>
</dbReference>
<dbReference type="Pfam" id="PF00619">
    <property type="entry name" value="CARD"/>
    <property type="match status" value="1"/>
</dbReference>
<dbReference type="GO" id="GO:0043123">
    <property type="term" value="P:positive regulation of canonical NF-kappaB signal transduction"/>
    <property type="evidence" value="ECO:0007669"/>
    <property type="project" value="TreeGrafter"/>
</dbReference>
<feature type="compositionally biased region" description="Basic and acidic residues" evidence="4">
    <location>
        <begin position="493"/>
        <end position="512"/>
    </location>
</feature>
<reference evidence="6" key="3">
    <citation type="submission" date="2025-09" db="UniProtKB">
        <authorList>
            <consortium name="Ensembl"/>
        </authorList>
    </citation>
    <scope>IDENTIFICATION</scope>
</reference>
<dbReference type="KEGG" id="lcm:102356629"/>
<dbReference type="Gene3D" id="1.10.533.10">
    <property type="entry name" value="Death Domain, Fas"/>
    <property type="match status" value="1"/>
</dbReference>
<accession>H3BE25</accession>
<evidence type="ECO:0000313" key="6">
    <source>
        <dbReference type="Ensembl" id="ENSLACP00000020146.2"/>
    </source>
</evidence>
<feature type="coiled-coil region" evidence="3">
    <location>
        <begin position="328"/>
        <end position="432"/>
    </location>
</feature>
<dbReference type="AlphaFoldDB" id="H3BE25"/>
<name>H3BE25_LATCH</name>